<gene>
    <name evidence="1" type="ORF">EZL74_00670</name>
</gene>
<organism evidence="1 2">
    <name type="scientific">Flavobacterium silvisoli</name>
    <dbReference type="NCBI Taxonomy" id="2529433"/>
    <lineage>
        <taxon>Bacteria</taxon>
        <taxon>Pseudomonadati</taxon>
        <taxon>Bacteroidota</taxon>
        <taxon>Flavobacteriia</taxon>
        <taxon>Flavobacteriales</taxon>
        <taxon>Flavobacteriaceae</taxon>
        <taxon>Flavobacterium</taxon>
    </lineage>
</organism>
<comment type="caution">
    <text evidence="1">The sequence shown here is derived from an EMBL/GenBank/DDBJ whole genome shotgun (WGS) entry which is preliminary data.</text>
</comment>
<keyword evidence="2" id="KW-1185">Reference proteome</keyword>
<sequence length="117" mass="13802">MKNKRSIISLLFTFMVLGAILLQSFHSFHHLEKFISEQHCHHKYAHNQPEIGHAHHDFDHCFVCEFALSNYTPTQFFIFTFKKEAVHTAYTFCYSKQITQSFRGSLFALRAPPYFIV</sequence>
<dbReference type="AlphaFoldDB" id="A0A4Q9Z8H4"/>
<proteinExistence type="predicted"/>
<name>A0A4Q9Z8H4_9FLAO</name>
<protein>
    <recommendedName>
        <fullName evidence="3">DUF2946 domain-containing protein</fullName>
    </recommendedName>
</protein>
<dbReference type="EMBL" id="SJPE01000001">
    <property type="protein sequence ID" value="TBX71047.1"/>
    <property type="molecule type" value="Genomic_DNA"/>
</dbReference>
<accession>A0A4Q9Z8H4</accession>
<dbReference type="Proteomes" id="UP000293300">
    <property type="component" value="Unassembled WGS sequence"/>
</dbReference>
<evidence type="ECO:0008006" key="3">
    <source>
        <dbReference type="Google" id="ProtNLM"/>
    </source>
</evidence>
<reference evidence="1 2" key="1">
    <citation type="submission" date="2019-02" db="EMBL/GenBank/DDBJ databases">
        <title>Flavobacterium sp. RD-2-33 isolated from forest soil.</title>
        <authorList>
            <person name="Chaudhary D.K."/>
        </authorList>
    </citation>
    <scope>NUCLEOTIDE SEQUENCE [LARGE SCALE GENOMIC DNA]</scope>
    <source>
        <strain evidence="1 2">RD-2-33</strain>
    </source>
</reference>
<dbReference type="RefSeq" id="WP_131474659.1">
    <property type="nucleotide sequence ID" value="NZ_SJPE01000001.1"/>
</dbReference>
<evidence type="ECO:0000313" key="2">
    <source>
        <dbReference type="Proteomes" id="UP000293300"/>
    </source>
</evidence>
<evidence type="ECO:0000313" key="1">
    <source>
        <dbReference type="EMBL" id="TBX71047.1"/>
    </source>
</evidence>
<dbReference type="OrthoDB" id="1445232at2"/>